<accession>A0A4U5NDF7</accession>
<reference evidence="1 2" key="2">
    <citation type="journal article" date="2019" name="G3 (Bethesda)">
        <title>Hybrid Assembly of the Genome of the Entomopathogenic Nematode Steinernema carpocapsae Identifies the X-Chromosome.</title>
        <authorList>
            <person name="Serra L."/>
            <person name="Macchietto M."/>
            <person name="Macias-Munoz A."/>
            <person name="McGill C.J."/>
            <person name="Rodriguez I.M."/>
            <person name="Rodriguez B."/>
            <person name="Murad R."/>
            <person name="Mortazavi A."/>
        </authorList>
    </citation>
    <scope>NUCLEOTIDE SEQUENCE [LARGE SCALE GENOMIC DNA]</scope>
    <source>
        <strain evidence="1 2">ALL</strain>
    </source>
</reference>
<name>A0A4U5NDF7_STECR</name>
<dbReference type="EMBL" id="AZBU02000004">
    <property type="protein sequence ID" value="TKR80979.1"/>
    <property type="molecule type" value="Genomic_DNA"/>
</dbReference>
<dbReference type="Proteomes" id="UP000298663">
    <property type="component" value="Unassembled WGS sequence"/>
</dbReference>
<sequence>MDESAIHVLRLHTFALPLLRLHQFVLKQLFITNGSMDLLGLLVYLWLLKDDLLIATSNSLGKYKFEFLKPTTTKMTFLALLQFLILSESRGWCRIALFVCI</sequence>
<dbReference type="AlphaFoldDB" id="A0A4U5NDF7"/>
<keyword evidence="2" id="KW-1185">Reference proteome</keyword>
<comment type="caution">
    <text evidence="1">The sequence shown here is derived from an EMBL/GenBank/DDBJ whole genome shotgun (WGS) entry which is preliminary data.</text>
</comment>
<reference evidence="1 2" key="1">
    <citation type="journal article" date="2015" name="Genome Biol.">
        <title>Comparative genomics of Steinernema reveals deeply conserved gene regulatory networks.</title>
        <authorList>
            <person name="Dillman A.R."/>
            <person name="Macchietto M."/>
            <person name="Porter C.F."/>
            <person name="Rogers A."/>
            <person name="Williams B."/>
            <person name="Antoshechkin I."/>
            <person name="Lee M.M."/>
            <person name="Goodwin Z."/>
            <person name="Lu X."/>
            <person name="Lewis E.E."/>
            <person name="Goodrich-Blair H."/>
            <person name="Stock S.P."/>
            <person name="Adams B.J."/>
            <person name="Sternberg P.W."/>
            <person name="Mortazavi A."/>
        </authorList>
    </citation>
    <scope>NUCLEOTIDE SEQUENCE [LARGE SCALE GENOMIC DNA]</scope>
    <source>
        <strain evidence="1 2">ALL</strain>
    </source>
</reference>
<organism evidence="1 2">
    <name type="scientific">Steinernema carpocapsae</name>
    <name type="common">Entomopathogenic nematode</name>
    <dbReference type="NCBI Taxonomy" id="34508"/>
    <lineage>
        <taxon>Eukaryota</taxon>
        <taxon>Metazoa</taxon>
        <taxon>Ecdysozoa</taxon>
        <taxon>Nematoda</taxon>
        <taxon>Chromadorea</taxon>
        <taxon>Rhabditida</taxon>
        <taxon>Tylenchina</taxon>
        <taxon>Panagrolaimomorpha</taxon>
        <taxon>Strongyloidoidea</taxon>
        <taxon>Steinernematidae</taxon>
        <taxon>Steinernema</taxon>
    </lineage>
</organism>
<evidence type="ECO:0000313" key="1">
    <source>
        <dbReference type="EMBL" id="TKR80979.1"/>
    </source>
</evidence>
<protein>
    <submittedName>
        <fullName evidence="1">Uncharacterized protein</fullName>
    </submittedName>
</protein>
<proteinExistence type="predicted"/>
<gene>
    <name evidence="1" type="ORF">L596_014939</name>
</gene>
<evidence type="ECO:0000313" key="2">
    <source>
        <dbReference type="Proteomes" id="UP000298663"/>
    </source>
</evidence>